<sequence length="137" mass="15237">MARWRPCDGGSFTDAILENYQIYVERERRALRDIVSIKKKFQMLLNCPMSSGGPRCLDIVRRPSKTRRQLGTMLKPTRLKSRRLVAAGNFEADGDPGGSGSNENEAHASERKAVTSFECLTSPDAPVHVANTIFIKA</sequence>
<keyword evidence="4" id="KW-1185">Reference proteome</keyword>
<feature type="region of interest" description="Disordered" evidence="1">
    <location>
        <begin position="89"/>
        <end position="109"/>
    </location>
</feature>
<dbReference type="EMBL" id="MJFZ01000028">
    <property type="protein sequence ID" value="RAW41603.1"/>
    <property type="molecule type" value="Genomic_DNA"/>
</dbReference>
<gene>
    <name evidence="3" type="ORF">PC110_g2251</name>
    <name evidence="2" type="ORF">PC117_g9898</name>
</gene>
<proteinExistence type="predicted"/>
<dbReference type="VEuPathDB" id="FungiDB:PC110_g2251"/>
<dbReference type="Proteomes" id="UP000736787">
    <property type="component" value="Unassembled WGS sequence"/>
</dbReference>
<accession>A0A329SWS4</accession>
<evidence type="ECO:0000313" key="3">
    <source>
        <dbReference type="EMBL" id="RAW41603.1"/>
    </source>
</evidence>
<name>A0A329SWS4_9STRA</name>
<dbReference type="Proteomes" id="UP000251314">
    <property type="component" value="Unassembled WGS sequence"/>
</dbReference>
<comment type="caution">
    <text evidence="3">The sequence shown here is derived from an EMBL/GenBank/DDBJ whole genome shotgun (WGS) entry which is preliminary data.</text>
</comment>
<dbReference type="AlphaFoldDB" id="A0A329SWS4"/>
<evidence type="ECO:0000313" key="4">
    <source>
        <dbReference type="Proteomes" id="UP000251314"/>
    </source>
</evidence>
<dbReference type="OrthoDB" id="122248at2759"/>
<evidence type="ECO:0000313" key="2">
    <source>
        <dbReference type="EMBL" id="KAG2942241.1"/>
    </source>
</evidence>
<reference evidence="3 4" key="1">
    <citation type="submission" date="2018-01" db="EMBL/GenBank/DDBJ databases">
        <title>Draft genome of the strawberry crown rot pathogen Phytophthora cactorum.</title>
        <authorList>
            <person name="Armitage A.D."/>
            <person name="Lysoe E."/>
            <person name="Nellist C.F."/>
            <person name="Harrison R.J."/>
            <person name="Brurberg M.B."/>
        </authorList>
    </citation>
    <scope>NUCLEOTIDE SEQUENCE [LARGE SCALE GENOMIC DNA]</scope>
    <source>
        <strain evidence="3 4">10300</strain>
    </source>
</reference>
<reference evidence="2" key="2">
    <citation type="submission" date="2018-10" db="EMBL/GenBank/DDBJ databases">
        <title>Effector identification in a new, highly contiguous assembly of the strawberry crown rot pathogen Phytophthora cactorum.</title>
        <authorList>
            <person name="Armitage A.D."/>
            <person name="Nellist C.F."/>
            <person name="Bates H."/>
            <person name="Vickerstaff R.J."/>
            <person name="Harrison R.J."/>
        </authorList>
    </citation>
    <scope>NUCLEOTIDE SEQUENCE</scope>
    <source>
        <strain evidence="2">4040</strain>
    </source>
</reference>
<protein>
    <submittedName>
        <fullName evidence="3">Uncharacterized protein</fullName>
    </submittedName>
</protein>
<dbReference type="EMBL" id="RCMK01000233">
    <property type="protein sequence ID" value="KAG2942241.1"/>
    <property type="molecule type" value="Genomic_DNA"/>
</dbReference>
<organism evidence="3 4">
    <name type="scientific">Phytophthora cactorum</name>
    <dbReference type="NCBI Taxonomy" id="29920"/>
    <lineage>
        <taxon>Eukaryota</taxon>
        <taxon>Sar</taxon>
        <taxon>Stramenopiles</taxon>
        <taxon>Oomycota</taxon>
        <taxon>Peronosporomycetes</taxon>
        <taxon>Peronosporales</taxon>
        <taxon>Peronosporaceae</taxon>
        <taxon>Phytophthora</taxon>
    </lineage>
</organism>
<evidence type="ECO:0000256" key="1">
    <source>
        <dbReference type="SAM" id="MobiDB-lite"/>
    </source>
</evidence>